<organism evidence="2 3">
    <name type="scientific">Chitinophaga jiangningensis</name>
    <dbReference type="NCBI Taxonomy" id="1419482"/>
    <lineage>
        <taxon>Bacteria</taxon>
        <taxon>Pseudomonadati</taxon>
        <taxon>Bacteroidota</taxon>
        <taxon>Chitinophagia</taxon>
        <taxon>Chitinophagales</taxon>
        <taxon>Chitinophagaceae</taxon>
        <taxon>Chitinophaga</taxon>
    </lineage>
</organism>
<dbReference type="AlphaFoldDB" id="A0A1M6W7G1"/>
<reference evidence="2 3" key="1">
    <citation type="submission" date="2016-11" db="EMBL/GenBank/DDBJ databases">
        <authorList>
            <person name="Jaros S."/>
            <person name="Januszkiewicz K."/>
            <person name="Wedrychowicz H."/>
        </authorList>
    </citation>
    <scope>NUCLEOTIDE SEQUENCE [LARGE SCALE GENOMIC DNA]</scope>
    <source>
        <strain evidence="2 3">DSM 27406</strain>
    </source>
</reference>
<dbReference type="RefSeq" id="WP_073077710.1">
    <property type="nucleotide sequence ID" value="NZ_FRBL01000001.1"/>
</dbReference>
<dbReference type="STRING" id="1419482.SAMN05444266_101516"/>
<protein>
    <submittedName>
        <fullName evidence="2">YD repeat-containing protein</fullName>
    </submittedName>
</protein>
<keyword evidence="1" id="KW-0732">Signal</keyword>
<sequence>MIKYLLALALPVLLTACSSHRGKLNTPRLQAITIHGENNPWISFRYNKDGQMTTLTKHPNANDTNTIHFEYDQQHRLTGMRCELNTHNQVKVTKSATVKDWDLRGNIKEVDFFDGDKQHVRTARIQWQNDLPLSLKYTDLQQATSWDYIEGNPTWKNIAKDRREDTTIYFTKASCDWDNSYNPLARLANQLILADTIPQGHASEPLPDLANLLLHISFNNPSRIQLDEKLETVTQQGVMALSRSTTVQYMYACNGNGYPRSANVYLHTKGYTQFNNTCNTVVDYSYE</sequence>
<feature type="signal peptide" evidence="1">
    <location>
        <begin position="1"/>
        <end position="21"/>
    </location>
</feature>
<accession>A0A1M6W7G1</accession>
<gene>
    <name evidence="2" type="ORF">SAMN05444266_101516</name>
</gene>
<dbReference type="Proteomes" id="UP000184420">
    <property type="component" value="Unassembled WGS sequence"/>
</dbReference>
<evidence type="ECO:0000256" key="1">
    <source>
        <dbReference type="SAM" id="SignalP"/>
    </source>
</evidence>
<proteinExistence type="predicted"/>
<dbReference type="PROSITE" id="PS51257">
    <property type="entry name" value="PROKAR_LIPOPROTEIN"/>
    <property type="match status" value="1"/>
</dbReference>
<evidence type="ECO:0000313" key="3">
    <source>
        <dbReference type="Proteomes" id="UP000184420"/>
    </source>
</evidence>
<dbReference type="OrthoDB" id="659372at2"/>
<evidence type="ECO:0000313" key="2">
    <source>
        <dbReference type="EMBL" id="SHK89683.1"/>
    </source>
</evidence>
<name>A0A1M6W7G1_9BACT</name>
<keyword evidence="3" id="KW-1185">Reference proteome</keyword>
<feature type="chain" id="PRO_5012364574" evidence="1">
    <location>
        <begin position="22"/>
        <end position="287"/>
    </location>
</feature>
<dbReference type="EMBL" id="FRBL01000001">
    <property type="protein sequence ID" value="SHK89683.1"/>
    <property type="molecule type" value="Genomic_DNA"/>
</dbReference>